<dbReference type="EMBL" id="RJAI01000068">
    <property type="protein sequence ID" value="RNF82942.1"/>
    <property type="molecule type" value="Genomic_DNA"/>
</dbReference>
<dbReference type="NCBIfam" id="TIGR03696">
    <property type="entry name" value="Rhs_assc_core"/>
    <property type="match status" value="1"/>
</dbReference>
<evidence type="ECO:0000313" key="2">
    <source>
        <dbReference type="Proteomes" id="UP000278162"/>
    </source>
</evidence>
<sequence>MTFYKNGKLTTEIYAQGYCHVFGAQATHMAQLDKTQEPNFFRVDEANTVLGMLSDSMSYSPYGYLNIEKAAALLGFNGQRRDLLTQGYLLGNGRRLYITCLMRFGSPDTFSPFDRGGVNAYAYCQNDPINKVDPSGNIPHHLRSVAKWIGNITGLRKPSSNPGGTLSIINEPGVRDKIFSQLPAKDLGNLASTSKAFHLEIGELSIKNVKKLDANLVPAAIQGEVEGILPIDTKRKRALHNSVIQEIENLPIRRLENSDALADLHPGVAFLRINRNNQKMLNFAHESGVPIIDPVSGRRNAIRLQR</sequence>
<dbReference type="InterPro" id="IPR022385">
    <property type="entry name" value="Rhs_assc_core"/>
</dbReference>
<dbReference type="SUPFAM" id="SSF56399">
    <property type="entry name" value="ADP-ribosylation"/>
    <property type="match status" value="1"/>
</dbReference>
<evidence type="ECO:0000313" key="1">
    <source>
        <dbReference type="EMBL" id="RNF82942.1"/>
    </source>
</evidence>
<dbReference type="Gene3D" id="2.180.10.10">
    <property type="entry name" value="RHS repeat-associated core"/>
    <property type="match status" value="1"/>
</dbReference>
<dbReference type="AlphaFoldDB" id="A0A3M8SW56"/>
<evidence type="ECO:0008006" key="3">
    <source>
        <dbReference type="Google" id="ProtNLM"/>
    </source>
</evidence>
<proteinExistence type="predicted"/>
<gene>
    <name evidence="1" type="ORF">EFK07_23960</name>
</gene>
<protein>
    <recommendedName>
        <fullName evidence="3">RHS repeat-associated core domain-containing protein</fullName>
    </recommendedName>
</protein>
<dbReference type="CDD" id="cd09917">
    <property type="entry name" value="F-box_SF"/>
    <property type="match status" value="1"/>
</dbReference>
<comment type="caution">
    <text evidence="1">The sequence shown here is derived from an EMBL/GenBank/DDBJ whole genome shotgun (WGS) entry which is preliminary data.</text>
</comment>
<accession>A0A3M8SW56</accession>
<dbReference type="Proteomes" id="UP000278162">
    <property type="component" value="Unassembled WGS sequence"/>
</dbReference>
<organism evidence="1 2">
    <name type="scientific">Pseudomonas putida</name>
    <name type="common">Arthrobacter siderocapsulatus</name>
    <dbReference type="NCBI Taxonomy" id="303"/>
    <lineage>
        <taxon>Bacteria</taxon>
        <taxon>Pseudomonadati</taxon>
        <taxon>Pseudomonadota</taxon>
        <taxon>Gammaproteobacteria</taxon>
        <taxon>Pseudomonadales</taxon>
        <taxon>Pseudomonadaceae</taxon>
        <taxon>Pseudomonas</taxon>
    </lineage>
</organism>
<name>A0A3M8SW56_PSEPU</name>
<reference evidence="1 2" key="1">
    <citation type="submission" date="2018-10" db="EMBL/GenBank/DDBJ databases">
        <title>An outbreak of IMP-63 producing strain in France.</title>
        <authorList>
            <person name="Bour M."/>
            <person name="Liapis E."/>
            <person name="Plesiat P."/>
        </authorList>
    </citation>
    <scope>NUCLEOTIDE SEQUENCE [LARGE SCALE GENOMIC DNA]</scope>
    <source>
        <strain evidence="1 2">12917</strain>
    </source>
</reference>